<accession>A0A0J6C2J7</accession>
<evidence type="ECO:0000259" key="2">
    <source>
        <dbReference type="PROSITE" id="PS50110"/>
    </source>
</evidence>
<feature type="domain" description="Response regulatory" evidence="2">
    <location>
        <begin position="5"/>
        <end position="126"/>
    </location>
</feature>
<dbReference type="Gene3D" id="3.20.20.450">
    <property type="entry name" value="EAL domain"/>
    <property type="match status" value="1"/>
</dbReference>
<dbReference type="PANTHER" id="PTHR33121:SF70">
    <property type="entry name" value="SIGNALING PROTEIN YKOW"/>
    <property type="match status" value="1"/>
</dbReference>
<dbReference type="InterPro" id="IPR011006">
    <property type="entry name" value="CheY-like_superfamily"/>
</dbReference>
<dbReference type="PANTHER" id="PTHR33121">
    <property type="entry name" value="CYCLIC DI-GMP PHOSPHODIESTERASE PDEF"/>
    <property type="match status" value="1"/>
</dbReference>
<feature type="domain" description="EAL" evidence="3">
    <location>
        <begin position="142"/>
        <end position="395"/>
    </location>
</feature>
<proteinExistence type="predicted"/>
<dbReference type="GO" id="GO:0071111">
    <property type="term" value="F:cyclic-guanylate-specific phosphodiesterase activity"/>
    <property type="evidence" value="ECO:0007669"/>
    <property type="project" value="InterPro"/>
</dbReference>
<keyword evidence="1" id="KW-0597">Phosphoprotein</keyword>
<evidence type="ECO:0000256" key="1">
    <source>
        <dbReference type="PROSITE-ProRule" id="PRU00169"/>
    </source>
</evidence>
<evidence type="ECO:0000313" key="5">
    <source>
        <dbReference type="Proteomes" id="UP000053096"/>
    </source>
</evidence>
<dbReference type="EMBL" id="CYTV01000018">
    <property type="protein sequence ID" value="CUJ15010.1"/>
    <property type="molecule type" value="Genomic_DNA"/>
</dbReference>
<organism evidence="4 5">
    <name type="scientific">Bordetella pseudohinzii</name>
    <dbReference type="NCBI Taxonomy" id="1331258"/>
    <lineage>
        <taxon>Bacteria</taxon>
        <taxon>Pseudomonadati</taxon>
        <taxon>Pseudomonadota</taxon>
        <taxon>Betaproteobacteria</taxon>
        <taxon>Burkholderiales</taxon>
        <taxon>Alcaligenaceae</taxon>
        <taxon>Bordetella</taxon>
    </lineage>
</organism>
<accession>A0A0M7HYH5</accession>
<dbReference type="InterPro" id="IPR001789">
    <property type="entry name" value="Sig_transdc_resp-reg_receiver"/>
</dbReference>
<protein>
    <submittedName>
        <fullName evidence="4">Bacteriophytochrome cph2</fullName>
    </submittedName>
</protein>
<dbReference type="SUPFAM" id="SSF52172">
    <property type="entry name" value="CheY-like"/>
    <property type="match status" value="1"/>
</dbReference>
<gene>
    <name evidence="4" type="primary">cph2_4</name>
    <name evidence="4" type="ORF">ERS370011_04011</name>
</gene>
<dbReference type="RefSeq" id="WP_043211725.1">
    <property type="nucleotide sequence ID" value="NZ_CAJGUP010000221.1"/>
</dbReference>
<reference evidence="4 5" key="1">
    <citation type="submission" date="2015-09" db="EMBL/GenBank/DDBJ databases">
        <authorList>
            <person name="Jackson K.R."/>
            <person name="Lunt B.L."/>
            <person name="Fisher J.N.B."/>
            <person name="Gardner A.V."/>
            <person name="Bailey M.E."/>
            <person name="Deus L.M."/>
            <person name="Earl A.S."/>
            <person name="Gibby P.D."/>
            <person name="Hartmann K.A."/>
            <person name="Liu J.E."/>
            <person name="Manci A.M."/>
            <person name="Nielsen D.A."/>
            <person name="Solomon M.B."/>
            <person name="Breakwell D.P."/>
            <person name="Burnett S.H."/>
            <person name="Grose J.H."/>
        </authorList>
    </citation>
    <scope>NUCLEOTIDE SEQUENCE [LARGE SCALE GENOMIC DNA]</scope>
    <source>
        <strain evidence="4 5">2789STDY5608636</strain>
    </source>
</reference>
<evidence type="ECO:0000259" key="3">
    <source>
        <dbReference type="PROSITE" id="PS50883"/>
    </source>
</evidence>
<dbReference type="CDD" id="cd01948">
    <property type="entry name" value="EAL"/>
    <property type="match status" value="1"/>
</dbReference>
<dbReference type="InterPro" id="IPR001633">
    <property type="entry name" value="EAL_dom"/>
</dbReference>
<dbReference type="OrthoDB" id="9813903at2"/>
<dbReference type="PROSITE" id="PS50110">
    <property type="entry name" value="RESPONSE_REGULATORY"/>
    <property type="match status" value="1"/>
</dbReference>
<dbReference type="PROSITE" id="PS50883">
    <property type="entry name" value="EAL"/>
    <property type="match status" value="1"/>
</dbReference>
<dbReference type="AlphaFoldDB" id="A0A0J6C2J7"/>
<dbReference type="InterPro" id="IPR035919">
    <property type="entry name" value="EAL_sf"/>
</dbReference>
<dbReference type="GO" id="GO:0000160">
    <property type="term" value="P:phosphorelay signal transduction system"/>
    <property type="evidence" value="ECO:0007669"/>
    <property type="project" value="InterPro"/>
</dbReference>
<name>A0A0J6C2J7_9BORD</name>
<dbReference type="Gene3D" id="3.40.50.2300">
    <property type="match status" value="1"/>
</dbReference>
<feature type="modified residue" description="4-aspartylphosphate" evidence="1">
    <location>
        <position position="56"/>
    </location>
</feature>
<dbReference type="Proteomes" id="UP000053096">
    <property type="component" value="Unassembled WGS sequence"/>
</dbReference>
<sequence>MKQPAVLVIEDHPVQRLVIIRALEMLGYTRILQAPEGQQALQQLEEHGAADIVICDVRTPGMDGTQFLREASQRTLVKSLILSSDVSSDLTAAILHMASLSGIQVLGDLGKPLKLSRLESLLRRYETDSAAAPGNAETPDYAPPSAEEIRRGLDRGEFIPYYQPKFDVRTLQPAGAEVLARWDHPERGLLSPCYFMEAVKDCDALDRMTSALADQAMAQTARSVLMGRGASLALNVETCQLGSAQLTTDLIAALERHALPATALTIEVTETGLLSVQASTLETLVRLRLLGCTVSIDDFGTGFSSMERLCNLPFNQLKIDASFVRRLPGDARSESVIAATLSLAESLGITVVAEGIETPDQRNALLDMRCALGQGYWYARPMSGAEYESWLFNPMVANT</sequence>
<dbReference type="Pfam" id="PF00072">
    <property type="entry name" value="Response_reg"/>
    <property type="match status" value="1"/>
</dbReference>
<dbReference type="SMART" id="SM00052">
    <property type="entry name" value="EAL"/>
    <property type="match status" value="1"/>
</dbReference>
<dbReference type="SUPFAM" id="SSF141868">
    <property type="entry name" value="EAL domain-like"/>
    <property type="match status" value="1"/>
</dbReference>
<dbReference type="SMART" id="SM00448">
    <property type="entry name" value="REC"/>
    <property type="match status" value="1"/>
</dbReference>
<dbReference type="Pfam" id="PF00563">
    <property type="entry name" value="EAL"/>
    <property type="match status" value="1"/>
</dbReference>
<evidence type="ECO:0000313" key="4">
    <source>
        <dbReference type="EMBL" id="CUJ15010.1"/>
    </source>
</evidence>
<dbReference type="InterPro" id="IPR050706">
    <property type="entry name" value="Cyclic-di-GMP_PDE-like"/>
</dbReference>